<gene>
    <name evidence="1" type="ORF">METZ01_LOCUS369036</name>
</gene>
<feature type="non-terminal residue" evidence="1">
    <location>
        <position position="234"/>
    </location>
</feature>
<reference evidence="1" key="1">
    <citation type="submission" date="2018-05" db="EMBL/GenBank/DDBJ databases">
        <authorList>
            <person name="Lanie J.A."/>
            <person name="Ng W.-L."/>
            <person name="Kazmierczak K.M."/>
            <person name="Andrzejewski T.M."/>
            <person name="Davidsen T.M."/>
            <person name="Wayne K.J."/>
            <person name="Tettelin H."/>
            <person name="Glass J.I."/>
            <person name="Rusch D."/>
            <person name="Podicherti R."/>
            <person name="Tsui H.-C.T."/>
            <person name="Winkler M.E."/>
        </authorList>
    </citation>
    <scope>NUCLEOTIDE SEQUENCE</scope>
</reference>
<accession>A0A382T2Z4</accession>
<organism evidence="1">
    <name type="scientific">marine metagenome</name>
    <dbReference type="NCBI Taxonomy" id="408172"/>
    <lineage>
        <taxon>unclassified sequences</taxon>
        <taxon>metagenomes</taxon>
        <taxon>ecological metagenomes</taxon>
    </lineage>
</organism>
<sequence length="234" mass="25794">MLNKFLIWLFFATLQLLSSSGFAEILEWEVGLSTERSVIRAQGASAYTKTAPTILYIAGLDGQENFGRQFHDLLQAYSRIEEQERSINLITIPLANPDEEVLVFPPTGDAYAENPTAHALWRWIGSHAPDLVIVAGGDRVEFSRALQSESVAGMGTISVRTFSSQMASTSYLQELQDTTPSQASLEVSQRLTRSPAELANQLAQIYGYDFSTPAYVPGMSLIGRMRLGHMADVE</sequence>
<dbReference type="EMBL" id="UINC01133321">
    <property type="protein sequence ID" value="SVD16182.1"/>
    <property type="molecule type" value="Genomic_DNA"/>
</dbReference>
<evidence type="ECO:0000313" key="1">
    <source>
        <dbReference type="EMBL" id="SVD16182.1"/>
    </source>
</evidence>
<protein>
    <recommendedName>
        <fullName evidence="2">Gingipain domain-containing protein</fullName>
    </recommendedName>
</protein>
<dbReference type="AlphaFoldDB" id="A0A382T2Z4"/>
<evidence type="ECO:0008006" key="2">
    <source>
        <dbReference type="Google" id="ProtNLM"/>
    </source>
</evidence>
<proteinExistence type="predicted"/>
<name>A0A382T2Z4_9ZZZZ</name>